<evidence type="ECO:0000256" key="1">
    <source>
        <dbReference type="SAM" id="MobiDB-lite"/>
    </source>
</evidence>
<gene>
    <name evidence="2" type="ORF">K6T79_14370</name>
</gene>
<reference evidence="2 3" key="1">
    <citation type="submission" date="2023-12" db="EMBL/GenBank/DDBJ databases">
        <title>Description of new species of Mycobacterium terrae complex isolated from sewage at the Sao Paulo Zoological Park Foundation in Brazil.</title>
        <authorList>
            <person name="Romagnoli C.L."/>
            <person name="Conceicao E.C."/>
            <person name="Machado E."/>
            <person name="Barreto L.B.P.F."/>
            <person name="Sharma A."/>
            <person name="Silva N.M."/>
            <person name="Marques L.E."/>
            <person name="Juliana M.A."/>
            <person name="Lourenco M.C.S."/>
            <person name="Digiampietri L.A."/>
            <person name="Suffys P.N."/>
            <person name="Viana-Niero C."/>
        </authorList>
    </citation>
    <scope>NUCLEOTIDE SEQUENCE [LARGE SCALE GENOMIC DNA]</scope>
    <source>
        <strain evidence="2 3">MYC098</strain>
    </source>
</reference>
<dbReference type="RefSeq" id="WP_131808918.1">
    <property type="nucleotide sequence ID" value="NZ_JAYJJR010000008.1"/>
</dbReference>
<sequence length="258" mass="28376">MAKHFPSLHGVARRPMWDTGVKIHPMDLHDNPQLLVEKFVEQHALVLGETHGDLCARLAEVPDRYVDQGNDPRGITVSCTLLETLLFSRWRRQTEDSTLKAIKGNGFGIVLVDGKGSRIGVRKHPRNWDGSLLESVEYVPGEHQLSIEEELGYPIGGGDGIPEPPGYRQYVLWWPGNLGLGGAVLAAGILTDKVQVLYASTPLPPPIMEQRAKTAPTMDPFTQATEVAMPGKRRRDEDFADADGVTEETLNEAPPESS</sequence>
<evidence type="ECO:0000313" key="2">
    <source>
        <dbReference type="EMBL" id="MEB3022229.1"/>
    </source>
</evidence>
<proteinExistence type="predicted"/>
<protein>
    <submittedName>
        <fullName evidence="2">Uncharacterized protein</fullName>
    </submittedName>
</protein>
<keyword evidence="3" id="KW-1185">Reference proteome</keyword>
<organism evidence="2 3">
    <name type="scientific">[Mycobacterium] crassicus</name>
    <dbReference type="NCBI Taxonomy" id="2872309"/>
    <lineage>
        <taxon>Bacteria</taxon>
        <taxon>Bacillati</taxon>
        <taxon>Actinomycetota</taxon>
        <taxon>Actinomycetes</taxon>
        <taxon>Mycobacteriales</taxon>
        <taxon>Mycobacteriaceae</taxon>
        <taxon>Mycolicibacter</taxon>
    </lineage>
</organism>
<name>A0ABU5XJP7_9MYCO</name>
<evidence type="ECO:0000313" key="3">
    <source>
        <dbReference type="Proteomes" id="UP001299596"/>
    </source>
</evidence>
<comment type="caution">
    <text evidence="2">The sequence shown here is derived from an EMBL/GenBank/DDBJ whole genome shotgun (WGS) entry which is preliminary data.</text>
</comment>
<feature type="region of interest" description="Disordered" evidence="1">
    <location>
        <begin position="227"/>
        <end position="258"/>
    </location>
</feature>
<dbReference type="Proteomes" id="UP001299596">
    <property type="component" value="Unassembled WGS sequence"/>
</dbReference>
<feature type="compositionally biased region" description="Acidic residues" evidence="1">
    <location>
        <begin position="238"/>
        <end position="250"/>
    </location>
</feature>
<accession>A0ABU5XJP7</accession>
<dbReference type="EMBL" id="JAYJJR010000008">
    <property type="protein sequence ID" value="MEB3022229.1"/>
    <property type="molecule type" value="Genomic_DNA"/>
</dbReference>